<accession>A0A2R6XGU2</accession>
<dbReference type="OMA" id="DYIIMIT"/>
<keyword evidence="3 9" id="KW-0812">Transmembrane</keyword>
<evidence type="ECO:0000313" key="11">
    <source>
        <dbReference type="EMBL" id="PTQ45279.1"/>
    </source>
</evidence>
<dbReference type="FunFam" id="3.40.50.300:FF:001473">
    <property type="entry name" value="ATP-binding cassette transporter"/>
    <property type="match status" value="1"/>
</dbReference>
<evidence type="ECO:0000256" key="6">
    <source>
        <dbReference type="ARBA" id="ARBA00022989"/>
    </source>
</evidence>
<dbReference type="GO" id="GO:0042626">
    <property type="term" value="F:ATPase-coupled transmembrane transporter activity"/>
    <property type="evidence" value="ECO:0000318"/>
    <property type="project" value="GO_Central"/>
</dbReference>
<dbReference type="Gene3D" id="3.40.50.300">
    <property type="entry name" value="P-loop containing nucleotide triphosphate hydrolases"/>
    <property type="match status" value="1"/>
</dbReference>
<dbReference type="Pfam" id="PF00005">
    <property type="entry name" value="ABC_tran"/>
    <property type="match status" value="1"/>
</dbReference>
<dbReference type="OrthoDB" id="66620at2759"/>
<feature type="transmembrane region" description="Helical" evidence="9">
    <location>
        <begin position="570"/>
        <end position="595"/>
    </location>
</feature>
<dbReference type="SMART" id="SM00382">
    <property type="entry name" value="AAA"/>
    <property type="match status" value="1"/>
</dbReference>
<keyword evidence="5" id="KW-0067">ATP-binding</keyword>
<dbReference type="SUPFAM" id="SSF52540">
    <property type="entry name" value="P-loop containing nucleoside triphosphate hydrolases"/>
    <property type="match status" value="1"/>
</dbReference>
<keyword evidence="4" id="KW-0547">Nucleotide-binding</keyword>
<feature type="compositionally biased region" description="Acidic residues" evidence="8">
    <location>
        <begin position="1"/>
        <end position="10"/>
    </location>
</feature>
<organism evidence="11 12">
    <name type="scientific">Marchantia polymorpha</name>
    <name type="common">Common liverwort</name>
    <name type="synonym">Marchantia aquatica</name>
    <dbReference type="NCBI Taxonomy" id="3197"/>
    <lineage>
        <taxon>Eukaryota</taxon>
        <taxon>Viridiplantae</taxon>
        <taxon>Streptophyta</taxon>
        <taxon>Embryophyta</taxon>
        <taxon>Marchantiophyta</taxon>
        <taxon>Marchantiopsida</taxon>
        <taxon>Marchantiidae</taxon>
        <taxon>Marchantiales</taxon>
        <taxon>Marchantiaceae</taxon>
        <taxon>Marchantia</taxon>
    </lineage>
</organism>
<name>A0A2R6XGU2_MARPO</name>
<evidence type="ECO:0000256" key="7">
    <source>
        <dbReference type="ARBA" id="ARBA00023136"/>
    </source>
</evidence>
<feature type="transmembrane region" description="Helical" evidence="9">
    <location>
        <begin position="693"/>
        <end position="713"/>
    </location>
</feature>
<dbReference type="InterPro" id="IPR050352">
    <property type="entry name" value="ABCG_transporters"/>
</dbReference>
<dbReference type="GO" id="GO:0016887">
    <property type="term" value="F:ATP hydrolysis activity"/>
    <property type="evidence" value="ECO:0007669"/>
    <property type="project" value="InterPro"/>
</dbReference>
<dbReference type="InterPro" id="IPR003439">
    <property type="entry name" value="ABC_transporter-like_ATP-bd"/>
</dbReference>
<reference evidence="12" key="1">
    <citation type="journal article" date="2017" name="Cell">
        <title>Insights into land plant evolution garnered from the Marchantia polymorpha genome.</title>
        <authorList>
            <person name="Bowman J.L."/>
            <person name="Kohchi T."/>
            <person name="Yamato K.T."/>
            <person name="Jenkins J."/>
            <person name="Shu S."/>
            <person name="Ishizaki K."/>
            <person name="Yamaoka S."/>
            <person name="Nishihama R."/>
            <person name="Nakamura Y."/>
            <person name="Berger F."/>
            <person name="Adam C."/>
            <person name="Aki S.S."/>
            <person name="Althoff F."/>
            <person name="Araki T."/>
            <person name="Arteaga-Vazquez M.A."/>
            <person name="Balasubrmanian S."/>
            <person name="Barry K."/>
            <person name="Bauer D."/>
            <person name="Boehm C.R."/>
            <person name="Briginshaw L."/>
            <person name="Caballero-Perez J."/>
            <person name="Catarino B."/>
            <person name="Chen F."/>
            <person name="Chiyoda S."/>
            <person name="Chovatia M."/>
            <person name="Davies K.M."/>
            <person name="Delmans M."/>
            <person name="Demura T."/>
            <person name="Dierschke T."/>
            <person name="Dolan L."/>
            <person name="Dorantes-Acosta A.E."/>
            <person name="Eklund D.M."/>
            <person name="Florent S.N."/>
            <person name="Flores-Sandoval E."/>
            <person name="Fujiyama A."/>
            <person name="Fukuzawa H."/>
            <person name="Galik B."/>
            <person name="Grimanelli D."/>
            <person name="Grimwood J."/>
            <person name="Grossniklaus U."/>
            <person name="Hamada T."/>
            <person name="Haseloff J."/>
            <person name="Hetherington A.J."/>
            <person name="Higo A."/>
            <person name="Hirakawa Y."/>
            <person name="Hundley H.N."/>
            <person name="Ikeda Y."/>
            <person name="Inoue K."/>
            <person name="Inoue S.I."/>
            <person name="Ishida S."/>
            <person name="Jia Q."/>
            <person name="Kakita M."/>
            <person name="Kanazawa T."/>
            <person name="Kawai Y."/>
            <person name="Kawashima T."/>
            <person name="Kennedy M."/>
            <person name="Kinose K."/>
            <person name="Kinoshita T."/>
            <person name="Kohara Y."/>
            <person name="Koide E."/>
            <person name="Komatsu K."/>
            <person name="Kopischke S."/>
            <person name="Kubo M."/>
            <person name="Kyozuka J."/>
            <person name="Lagercrantz U."/>
            <person name="Lin S.S."/>
            <person name="Lindquist E."/>
            <person name="Lipzen A.M."/>
            <person name="Lu C.W."/>
            <person name="De Luna E."/>
            <person name="Martienssen R.A."/>
            <person name="Minamino N."/>
            <person name="Mizutani M."/>
            <person name="Mizutani M."/>
            <person name="Mochizuki N."/>
            <person name="Monte I."/>
            <person name="Mosher R."/>
            <person name="Nagasaki H."/>
            <person name="Nakagami H."/>
            <person name="Naramoto S."/>
            <person name="Nishitani K."/>
            <person name="Ohtani M."/>
            <person name="Okamoto T."/>
            <person name="Okumura M."/>
            <person name="Phillips J."/>
            <person name="Pollak B."/>
            <person name="Reinders A."/>
            <person name="Rovekamp M."/>
            <person name="Sano R."/>
            <person name="Sawa S."/>
            <person name="Schmid M.W."/>
            <person name="Shirakawa M."/>
            <person name="Solano R."/>
            <person name="Spunde A."/>
            <person name="Suetsugu N."/>
            <person name="Sugano S."/>
            <person name="Sugiyama A."/>
            <person name="Sun R."/>
            <person name="Suzuki Y."/>
            <person name="Takenaka M."/>
            <person name="Takezawa D."/>
            <person name="Tomogane H."/>
            <person name="Tsuzuki M."/>
            <person name="Ueda T."/>
            <person name="Umeda M."/>
            <person name="Ward J.M."/>
            <person name="Watanabe Y."/>
            <person name="Yazaki K."/>
            <person name="Yokoyama R."/>
            <person name="Yoshitake Y."/>
            <person name="Yotsui I."/>
            <person name="Zachgo S."/>
            <person name="Schmutz J."/>
        </authorList>
    </citation>
    <scope>NUCLEOTIDE SEQUENCE [LARGE SCALE GENOMIC DNA]</scope>
    <source>
        <strain evidence="12">Tak-1</strain>
    </source>
</reference>
<feature type="transmembrane region" description="Helical" evidence="9">
    <location>
        <begin position="607"/>
        <end position="624"/>
    </location>
</feature>
<dbReference type="InterPro" id="IPR003593">
    <property type="entry name" value="AAA+_ATPase"/>
</dbReference>
<dbReference type="EMBL" id="KZ772687">
    <property type="protein sequence ID" value="PTQ45279.1"/>
    <property type="molecule type" value="Genomic_DNA"/>
</dbReference>
<proteinExistence type="predicted"/>
<dbReference type="PROSITE" id="PS50893">
    <property type="entry name" value="ABC_TRANSPORTER_2"/>
    <property type="match status" value="1"/>
</dbReference>
<dbReference type="PROSITE" id="PS00211">
    <property type="entry name" value="ABC_TRANSPORTER_1"/>
    <property type="match status" value="1"/>
</dbReference>
<feature type="domain" description="ABC transporter" evidence="10">
    <location>
        <begin position="122"/>
        <end position="363"/>
    </location>
</feature>
<keyword evidence="2" id="KW-0813">Transport</keyword>
<dbReference type="AlphaFoldDB" id="A0A2R6XGU2"/>
<comment type="subcellular location">
    <subcellularLocation>
        <location evidence="1">Membrane</location>
        <topology evidence="1">Multi-pass membrane protein</topology>
    </subcellularLocation>
</comment>
<dbReference type="PANTHER" id="PTHR48041">
    <property type="entry name" value="ABC TRANSPORTER G FAMILY MEMBER 28"/>
    <property type="match status" value="1"/>
</dbReference>
<evidence type="ECO:0000256" key="3">
    <source>
        <dbReference type="ARBA" id="ARBA00022692"/>
    </source>
</evidence>
<keyword evidence="12" id="KW-1185">Reference proteome</keyword>
<dbReference type="Proteomes" id="UP000244005">
    <property type="component" value="Unassembled WGS sequence"/>
</dbReference>
<gene>
    <name evidence="11" type="ORF">MARPO_0015s0086</name>
</gene>
<sequence length="720" mass="80547">MSSGEMDSEGDAVSSSEDTEGSVVVDLPFAFQTTAPPTSRGDRIQSRSKRNCWLPFPPGPLSPPNGERSFQLKNSKVAVDPSPDRVRTYEIFVKNLFYKLPPRRQSKFEGVRDFIQRLRCGPPKEDAPPKDKLDRYILRNINFEAKPGELLAVAGPSGAGKSTLLEVLAGRVKPTSPPGCILVNNQVVNVHQFQRVSGYVMQDDALFPCLTVMETLLFSARLRLPATMPYAEKLARVKTIMAELGLDHAANTRIGDELNRGVSGGERRRVSIGVDLIHNPAVLFLDEPTSGLDSAAAVNIVEMLRLMAESHSRTVILSIHQPSVRLLQLMHSVLLLADGMVVHHGSLELLAVRLEAQGHEIPPQVNVLEYAMDAINSKEADAIKAQHATGVNLPKLKDFLNGNDESSVQAWDDLEYQEYLKRAWGSEDDCGPEKVTYANSSYQEVVVLAQRFFKNILRPKELFTARAVQALCAGVCLGTIFLKVEKDKAGASERLGFLAFTLTFFLSGTTEGLPIFLQERHILMRETSRGAYRVSSYVLSNQIIFAPFLLAMGLMYSIPAYWLVYLYPTATAFLFFCLVMWLVLLMANAFVSFFAAISPNFIMGNSLIGACMGAFFLFSGFFIAKDKIPDYWIWMHYISLFKYPFDALLINEYENQLDTCFVPVDPTTGFCAWTGKQVLRDAGVDHMQKWMDVGIMIGFVLAYRVLSYFFVAWRLSRRRR</sequence>
<dbReference type="GO" id="GO:0140359">
    <property type="term" value="F:ABC-type transporter activity"/>
    <property type="evidence" value="ECO:0007669"/>
    <property type="project" value="InterPro"/>
</dbReference>
<protein>
    <recommendedName>
        <fullName evidence="10">ABC transporter domain-containing protein</fullName>
    </recommendedName>
</protein>
<evidence type="ECO:0000313" key="12">
    <source>
        <dbReference type="Proteomes" id="UP000244005"/>
    </source>
</evidence>
<evidence type="ECO:0000256" key="9">
    <source>
        <dbReference type="SAM" id="Phobius"/>
    </source>
</evidence>
<evidence type="ECO:0000256" key="8">
    <source>
        <dbReference type="SAM" id="MobiDB-lite"/>
    </source>
</evidence>
<dbReference type="GO" id="GO:0016020">
    <property type="term" value="C:membrane"/>
    <property type="evidence" value="ECO:0000318"/>
    <property type="project" value="GO_Central"/>
</dbReference>
<dbReference type="Gramene" id="Mp2g07990.1">
    <property type="protein sequence ID" value="Mp2g07990.1.cds1"/>
    <property type="gene ID" value="Mp2g07990"/>
</dbReference>
<dbReference type="InterPro" id="IPR017871">
    <property type="entry name" value="ABC_transporter-like_CS"/>
</dbReference>
<dbReference type="InterPro" id="IPR013525">
    <property type="entry name" value="ABC2_TM"/>
</dbReference>
<evidence type="ECO:0000256" key="5">
    <source>
        <dbReference type="ARBA" id="ARBA00022840"/>
    </source>
</evidence>
<evidence type="ECO:0000259" key="10">
    <source>
        <dbReference type="PROSITE" id="PS50893"/>
    </source>
</evidence>
<feature type="transmembrane region" description="Helical" evidence="9">
    <location>
        <begin position="538"/>
        <end position="564"/>
    </location>
</feature>
<keyword evidence="7 9" id="KW-0472">Membrane</keyword>
<evidence type="ECO:0000256" key="4">
    <source>
        <dbReference type="ARBA" id="ARBA00022741"/>
    </source>
</evidence>
<dbReference type="GO" id="GO:0055085">
    <property type="term" value="P:transmembrane transport"/>
    <property type="evidence" value="ECO:0000318"/>
    <property type="project" value="GO_Central"/>
</dbReference>
<dbReference type="PANTHER" id="PTHR48041:SF100">
    <property type="entry name" value="ABC TRANSPORTER-LIKE"/>
    <property type="match status" value="1"/>
</dbReference>
<evidence type="ECO:0000256" key="2">
    <source>
        <dbReference type="ARBA" id="ARBA00022448"/>
    </source>
</evidence>
<keyword evidence="6 9" id="KW-1133">Transmembrane helix</keyword>
<dbReference type="InterPro" id="IPR027417">
    <property type="entry name" value="P-loop_NTPase"/>
</dbReference>
<dbReference type="GO" id="GO:0005524">
    <property type="term" value="F:ATP binding"/>
    <property type="evidence" value="ECO:0007669"/>
    <property type="project" value="UniProtKB-KW"/>
</dbReference>
<dbReference type="Pfam" id="PF01061">
    <property type="entry name" value="ABC2_membrane"/>
    <property type="match status" value="1"/>
</dbReference>
<evidence type="ECO:0000256" key="1">
    <source>
        <dbReference type="ARBA" id="ARBA00004141"/>
    </source>
</evidence>
<feature type="region of interest" description="Disordered" evidence="8">
    <location>
        <begin position="1"/>
        <end position="67"/>
    </location>
</feature>
<feature type="transmembrane region" description="Helical" evidence="9">
    <location>
        <begin position="494"/>
        <end position="517"/>
    </location>
</feature>